<evidence type="ECO:0000313" key="2">
    <source>
        <dbReference type="Proteomes" id="UP000013827"/>
    </source>
</evidence>
<dbReference type="KEGG" id="ehx:EMIHUDRAFT_207379"/>
<name>A0A0D3JFD6_EMIH1</name>
<dbReference type="EnsemblProtists" id="EOD22221">
    <property type="protein sequence ID" value="EOD22221"/>
    <property type="gene ID" value="EMIHUDRAFT_207379"/>
</dbReference>
<proteinExistence type="predicted"/>
<reference evidence="2" key="1">
    <citation type="journal article" date="2013" name="Nature">
        <title>Pan genome of the phytoplankton Emiliania underpins its global distribution.</title>
        <authorList>
            <person name="Read B.A."/>
            <person name="Kegel J."/>
            <person name="Klute M.J."/>
            <person name="Kuo A."/>
            <person name="Lefebvre S.C."/>
            <person name="Maumus F."/>
            <person name="Mayer C."/>
            <person name="Miller J."/>
            <person name="Monier A."/>
            <person name="Salamov A."/>
            <person name="Young J."/>
            <person name="Aguilar M."/>
            <person name="Claverie J.M."/>
            <person name="Frickenhaus S."/>
            <person name="Gonzalez K."/>
            <person name="Herman E.K."/>
            <person name="Lin Y.C."/>
            <person name="Napier J."/>
            <person name="Ogata H."/>
            <person name="Sarno A.F."/>
            <person name="Shmutz J."/>
            <person name="Schroeder D."/>
            <person name="de Vargas C."/>
            <person name="Verret F."/>
            <person name="von Dassow P."/>
            <person name="Valentin K."/>
            <person name="Van de Peer Y."/>
            <person name="Wheeler G."/>
            <person name="Dacks J.B."/>
            <person name="Delwiche C.F."/>
            <person name="Dyhrman S.T."/>
            <person name="Glockner G."/>
            <person name="John U."/>
            <person name="Richards T."/>
            <person name="Worden A.Z."/>
            <person name="Zhang X."/>
            <person name="Grigoriev I.V."/>
            <person name="Allen A.E."/>
            <person name="Bidle K."/>
            <person name="Borodovsky M."/>
            <person name="Bowler C."/>
            <person name="Brownlee C."/>
            <person name="Cock J.M."/>
            <person name="Elias M."/>
            <person name="Gladyshev V.N."/>
            <person name="Groth M."/>
            <person name="Guda C."/>
            <person name="Hadaegh A."/>
            <person name="Iglesias-Rodriguez M.D."/>
            <person name="Jenkins J."/>
            <person name="Jones B.M."/>
            <person name="Lawson T."/>
            <person name="Leese F."/>
            <person name="Lindquist E."/>
            <person name="Lobanov A."/>
            <person name="Lomsadze A."/>
            <person name="Malik S.B."/>
            <person name="Marsh M.E."/>
            <person name="Mackinder L."/>
            <person name="Mock T."/>
            <person name="Mueller-Roeber B."/>
            <person name="Pagarete A."/>
            <person name="Parker M."/>
            <person name="Probert I."/>
            <person name="Quesneville H."/>
            <person name="Raines C."/>
            <person name="Rensing S.A."/>
            <person name="Riano-Pachon D.M."/>
            <person name="Richier S."/>
            <person name="Rokitta S."/>
            <person name="Shiraiwa Y."/>
            <person name="Soanes D.M."/>
            <person name="van der Giezen M."/>
            <person name="Wahlund T.M."/>
            <person name="Williams B."/>
            <person name="Wilson W."/>
            <person name="Wolfe G."/>
            <person name="Wurch L.L."/>
        </authorList>
    </citation>
    <scope>NUCLEOTIDE SEQUENCE</scope>
</reference>
<dbReference type="RefSeq" id="XP_005774650.1">
    <property type="nucleotide sequence ID" value="XM_005774593.1"/>
</dbReference>
<dbReference type="Proteomes" id="UP000013827">
    <property type="component" value="Unassembled WGS sequence"/>
</dbReference>
<reference evidence="1" key="2">
    <citation type="submission" date="2024-10" db="UniProtKB">
        <authorList>
            <consortium name="EnsemblProtists"/>
        </authorList>
    </citation>
    <scope>IDENTIFICATION</scope>
</reference>
<dbReference type="HOGENOM" id="CLU_1047449_0_0_1"/>
<dbReference type="GeneID" id="17267768"/>
<keyword evidence="2" id="KW-1185">Reference proteome</keyword>
<organism evidence="1 2">
    <name type="scientific">Emiliania huxleyi (strain CCMP1516)</name>
    <dbReference type="NCBI Taxonomy" id="280463"/>
    <lineage>
        <taxon>Eukaryota</taxon>
        <taxon>Haptista</taxon>
        <taxon>Haptophyta</taxon>
        <taxon>Prymnesiophyceae</taxon>
        <taxon>Isochrysidales</taxon>
        <taxon>Noelaerhabdaceae</taxon>
        <taxon>Emiliania</taxon>
    </lineage>
</organism>
<dbReference type="AlphaFoldDB" id="A0A0D3JFD6"/>
<sequence>MAAVADRPCDLFASSPPLVPAPPPRAMLHDPYEGISLTVDAQEWHRLDVDRALMWTRVRVLSNQASFALRVRVRPPDGERLPDKLALKATLVVDRQGGKDTGAGKDAASAAAFTKPHLLVSEAGEAPLLLDAPPGRHSRAALLPAAPVMVVPDRSGGGGGTAHFSLRLGDYALSDRCGIGRSLLKLLITPEIATSADMEAICAGGGPRSCTTFTAPFRAITRLRLQPSIMHMYPPPGSKPSGKAWPD</sequence>
<evidence type="ECO:0000313" key="1">
    <source>
        <dbReference type="EnsemblProtists" id="EOD22221"/>
    </source>
</evidence>
<protein>
    <submittedName>
        <fullName evidence="1">Uncharacterized protein</fullName>
    </submittedName>
</protein>
<accession>A0A0D3JFD6</accession>
<dbReference type="PaxDb" id="2903-EOD22221"/>